<organism evidence="2 3">
    <name type="scientific">Limnobacter humi</name>
    <dbReference type="NCBI Taxonomy" id="1778671"/>
    <lineage>
        <taxon>Bacteria</taxon>
        <taxon>Pseudomonadati</taxon>
        <taxon>Pseudomonadota</taxon>
        <taxon>Betaproteobacteria</taxon>
        <taxon>Burkholderiales</taxon>
        <taxon>Burkholderiaceae</taxon>
        <taxon>Limnobacter</taxon>
    </lineage>
</organism>
<name>A0ABT1WIN1_9BURK</name>
<comment type="caution">
    <text evidence="2">The sequence shown here is derived from an EMBL/GenBank/DDBJ whole genome shotgun (WGS) entry which is preliminary data.</text>
</comment>
<evidence type="ECO:0008006" key="4">
    <source>
        <dbReference type="Google" id="ProtNLM"/>
    </source>
</evidence>
<dbReference type="EMBL" id="JANIGO010000004">
    <property type="protein sequence ID" value="MCQ8897269.1"/>
    <property type="molecule type" value="Genomic_DNA"/>
</dbReference>
<sequence length="281" mass="28853">MQPTAIQIQADDNHSTVQGELIDVARAASIRVFEHSAPSGDVGLVRLDSVSGVLKGAHIQSTVGEVSTLGDVRLFASHCVSDSSLLGEHPLVSGTATAGLWMESEPAGALAHMTHDHSTAHLGHDLTGLIPKIDAALAGHLSAGELNQLIADLQSQVLDLNSGGQQLFGDLSSDIHSTVHELQGLDSHVLLSTMSLDSAYLGDPVLDAMTASTPLATLTTLDGLFTSPEAFPLTLDFSNPHSVHEATELFAAAGGSSINSSASSADSGLVADSGNNTNDLG</sequence>
<feature type="compositionally biased region" description="Low complexity" evidence="1">
    <location>
        <begin position="261"/>
        <end position="274"/>
    </location>
</feature>
<dbReference type="RefSeq" id="WP_256765067.1">
    <property type="nucleotide sequence ID" value="NZ_JANIGO010000004.1"/>
</dbReference>
<evidence type="ECO:0000256" key="1">
    <source>
        <dbReference type="SAM" id="MobiDB-lite"/>
    </source>
</evidence>
<accession>A0ABT1WIN1</accession>
<gene>
    <name evidence="2" type="ORF">NQT62_12570</name>
</gene>
<keyword evidence="3" id="KW-1185">Reference proteome</keyword>
<feature type="region of interest" description="Disordered" evidence="1">
    <location>
        <begin position="261"/>
        <end position="281"/>
    </location>
</feature>
<reference evidence="2 3" key="1">
    <citation type="submission" date="2022-07" db="EMBL/GenBank/DDBJ databases">
        <authorList>
            <person name="Xamxidin M."/>
            <person name="Wu M."/>
        </authorList>
    </citation>
    <scope>NUCLEOTIDE SEQUENCE [LARGE SCALE GENOMIC DNA]</scope>
    <source>
        <strain evidence="2 3">NBRC 111650</strain>
    </source>
</reference>
<protein>
    <recommendedName>
        <fullName evidence="4">Retention module-containing protein</fullName>
    </recommendedName>
</protein>
<dbReference type="Proteomes" id="UP001204142">
    <property type="component" value="Unassembled WGS sequence"/>
</dbReference>
<evidence type="ECO:0000313" key="3">
    <source>
        <dbReference type="Proteomes" id="UP001204142"/>
    </source>
</evidence>
<proteinExistence type="predicted"/>
<evidence type="ECO:0000313" key="2">
    <source>
        <dbReference type="EMBL" id="MCQ8897269.1"/>
    </source>
</evidence>